<organism evidence="3 4">
    <name type="scientific">Daucus carota subsp. sativus</name>
    <name type="common">Carrot</name>
    <dbReference type="NCBI Taxonomy" id="79200"/>
    <lineage>
        <taxon>Eukaryota</taxon>
        <taxon>Viridiplantae</taxon>
        <taxon>Streptophyta</taxon>
        <taxon>Embryophyta</taxon>
        <taxon>Tracheophyta</taxon>
        <taxon>Spermatophyta</taxon>
        <taxon>Magnoliopsida</taxon>
        <taxon>eudicotyledons</taxon>
        <taxon>Gunneridae</taxon>
        <taxon>Pentapetalae</taxon>
        <taxon>asterids</taxon>
        <taxon>campanulids</taxon>
        <taxon>Apiales</taxon>
        <taxon>Apiaceae</taxon>
        <taxon>Apioideae</taxon>
        <taxon>Scandiceae</taxon>
        <taxon>Daucinae</taxon>
        <taxon>Daucus</taxon>
        <taxon>Daucus sect. Daucus</taxon>
    </lineage>
</organism>
<dbReference type="AlphaFoldDB" id="A0AAF0XN87"/>
<dbReference type="InterPro" id="IPR007462">
    <property type="entry name" value="COV1-like"/>
</dbReference>
<dbReference type="PANTHER" id="PTHR31876:SF15">
    <property type="entry name" value="COV-LIKE PROTEIN 1"/>
    <property type="match status" value="1"/>
</dbReference>
<evidence type="ECO:0000256" key="1">
    <source>
        <dbReference type="SAM" id="MobiDB-lite"/>
    </source>
</evidence>
<accession>A0AAF0XN87</accession>
<sequence>MARGDNRDRELLIPVAHSPPSTSSGDDDESSKPSSPTVASSHLSGRETFYKVVRSWASKKFMTGCVIMLPIAITFYITWWFIHFVDGFFSPIYAQLGIDIFGLGFMTSITFIFFVGVFMSSWLGASVLGLGEWFIKRMPFVRHIYNASKQISAAISPDQNSQAFKEVAIIKHPRLGEYAFGFITSSVLLQTYSGEEELCCVYVPTNHLYIGDIFMVNVNDVIRPNLSVREGIEIVVSGGMSMPQILTTLELRTGIDRSRMD</sequence>
<keyword evidence="4" id="KW-1185">Reference proteome</keyword>
<dbReference type="PANTHER" id="PTHR31876">
    <property type="entry name" value="COV-LIKE PROTEIN 1"/>
    <property type="match status" value="1"/>
</dbReference>
<feature type="transmembrane region" description="Helical" evidence="2">
    <location>
        <begin position="61"/>
        <end position="82"/>
    </location>
</feature>
<feature type="transmembrane region" description="Helical" evidence="2">
    <location>
        <begin position="102"/>
        <end position="135"/>
    </location>
</feature>
<dbReference type="GO" id="GO:0005794">
    <property type="term" value="C:Golgi apparatus"/>
    <property type="evidence" value="ECO:0007669"/>
    <property type="project" value="TreeGrafter"/>
</dbReference>
<reference evidence="3" key="1">
    <citation type="journal article" date="2016" name="Nat. Genet.">
        <title>A high-quality carrot genome assembly provides new insights into carotenoid accumulation and asterid genome evolution.</title>
        <authorList>
            <person name="Iorizzo M."/>
            <person name="Ellison S."/>
            <person name="Senalik D."/>
            <person name="Zeng P."/>
            <person name="Satapoomin P."/>
            <person name="Huang J."/>
            <person name="Bowman M."/>
            <person name="Iovene M."/>
            <person name="Sanseverino W."/>
            <person name="Cavagnaro P."/>
            <person name="Yildiz M."/>
            <person name="Macko-Podgorni A."/>
            <person name="Moranska E."/>
            <person name="Grzebelus E."/>
            <person name="Grzebelus D."/>
            <person name="Ashrafi H."/>
            <person name="Zheng Z."/>
            <person name="Cheng S."/>
            <person name="Spooner D."/>
            <person name="Van Deynze A."/>
            <person name="Simon P."/>
        </authorList>
    </citation>
    <scope>NUCLEOTIDE SEQUENCE</scope>
    <source>
        <tissue evidence="3">Leaf</tissue>
    </source>
</reference>
<dbReference type="Pfam" id="PF04367">
    <property type="entry name" value="DUF502"/>
    <property type="match status" value="1"/>
</dbReference>
<dbReference type="EMBL" id="CP093350">
    <property type="protein sequence ID" value="WOH11143.1"/>
    <property type="molecule type" value="Genomic_DNA"/>
</dbReference>
<dbReference type="GO" id="GO:0010222">
    <property type="term" value="P:stem vascular tissue pattern formation"/>
    <property type="evidence" value="ECO:0007669"/>
    <property type="project" value="TreeGrafter"/>
</dbReference>
<evidence type="ECO:0000313" key="4">
    <source>
        <dbReference type="Proteomes" id="UP000077755"/>
    </source>
</evidence>
<name>A0AAF0XN87_DAUCS</name>
<keyword evidence="2" id="KW-1133">Transmembrane helix</keyword>
<keyword evidence="2" id="KW-0812">Transmembrane</keyword>
<reference evidence="3" key="2">
    <citation type="submission" date="2022-03" db="EMBL/GenBank/DDBJ databases">
        <title>Draft title - Genomic analysis of global carrot germplasm unveils the trajectory of domestication and the origin of high carotenoid orange carrot.</title>
        <authorList>
            <person name="Iorizzo M."/>
            <person name="Ellison S."/>
            <person name="Senalik D."/>
            <person name="Macko-Podgorni A."/>
            <person name="Grzebelus D."/>
            <person name="Bostan H."/>
            <person name="Rolling W."/>
            <person name="Curaba J."/>
            <person name="Simon P."/>
        </authorList>
    </citation>
    <scope>NUCLEOTIDE SEQUENCE</scope>
    <source>
        <tissue evidence="3">Leaf</tissue>
    </source>
</reference>
<feature type="compositionally biased region" description="Low complexity" evidence="1">
    <location>
        <begin position="32"/>
        <end position="41"/>
    </location>
</feature>
<protein>
    <recommendedName>
        <fullName evidence="5">Protein LIKE COV 1-like</fullName>
    </recommendedName>
</protein>
<dbReference type="Proteomes" id="UP000077755">
    <property type="component" value="Chromosome 8"/>
</dbReference>
<feature type="region of interest" description="Disordered" evidence="1">
    <location>
        <begin position="1"/>
        <end position="41"/>
    </location>
</feature>
<evidence type="ECO:0000256" key="2">
    <source>
        <dbReference type="SAM" id="Phobius"/>
    </source>
</evidence>
<evidence type="ECO:0008006" key="5">
    <source>
        <dbReference type="Google" id="ProtNLM"/>
    </source>
</evidence>
<feature type="compositionally biased region" description="Basic and acidic residues" evidence="1">
    <location>
        <begin position="1"/>
        <end position="11"/>
    </location>
</feature>
<evidence type="ECO:0000313" key="3">
    <source>
        <dbReference type="EMBL" id="WOH11143.1"/>
    </source>
</evidence>
<proteinExistence type="predicted"/>
<gene>
    <name evidence="3" type="ORF">DCAR_0830622</name>
</gene>
<keyword evidence="2" id="KW-0472">Membrane</keyword>